<proteinExistence type="predicted"/>
<dbReference type="InterPro" id="IPR017871">
    <property type="entry name" value="ABC_transporter-like_CS"/>
</dbReference>
<dbReference type="InterPro" id="IPR003593">
    <property type="entry name" value="AAA+_ATPase"/>
</dbReference>
<dbReference type="PROSITE" id="PS00211">
    <property type="entry name" value="ABC_TRANSPORTER_1"/>
    <property type="match status" value="1"/>
</dbReference>
<keyword evidence="2 4" id="KW-0067">ATP-binding</keyword>
<comment type="caution">
    <text evidence="4">The sequence shown here is derived from an EMBL/GenBank/DDBJ whole genome shotgun (WGS) entry which is preliminary data.</text>
</comment>
<evidence type="ECO:0000256" key="1">
    <source>
        <dbReference type="ARBA" id="ARBA00022741"/>
    </source>
</evidence>
<feature type="domain" description="ABC transporter" evidence="3">
    <location>
        <begin position="39"/>
        <end position="295"/>
    </location>
</feature>
<dbReference type="RefSeq" id="WP_143667964.1">
    <property type="nucleotide sequence ID" value="NZ_MUBM01000004.1"/>
</dbReference>
<dbReference type="PANTHER" id="PTHR42764:SF1">
    <property type="entry name" value="PHOSPHONATES UTILIZATION ATP-BINDING PROTEIN PHNK-RELATED"/>
    <property type="match status" value="1"/>
</dbReference>
<dbReference type="EMBL" id="JBEPCU010000494">
    <property type="protein sequence ID" value="MER6980138.1"/>
    <property type="molecule type" value="Genomic_DNA"/>
</dbReference>
<dbReference type="PROSITE" id="PS50893">
    <property type="entry name" value="ABC_TRANSPORTER_2"/>
    <property type="match status" value="1"/>
</dbReference>
<name>A0ABV1W7H1_9ACTN</name>
<dbReference type="InterPro" id="IPR027417">
    <property type="entry name" value="P-loop_NTPase"/>
</dbReference>
<dbReference type="Gene3D" id="3.40.50.300">
    <property type="entry name" value="P-loop containing nucleotide triphosphate hydrolases"/>
    <property type="match status" value="1"/>
</dbReference>
<protein>
    <submittedName>
        <fullName evidence="4">ATP-binding cassette domain-containing protein</fullName>
    </submittedName>
</protein>
<gene>
    <name evidence="4" type="ORF">ABT317_24990</name>
</gene>
<keyword evidence="5" id="KW-1185">Reference proteome</keyword>
<organism evidence="4 5">
    <name type="scientific">Streptomyces carpinensis</name>
    <dbReference type="NCBI Taxonomy" id="66369"/>
    <lineage>
        <taxon>Bacteria</taxon>
        <taxon>Bacillati</taxon>
        <taxon>Actinomycetota</taxon>
        <taxon>Actinomycetes</taxon>
        <taxon>Kitasatosporales</taxon>
        <taxon>Streptomycetaceae</taxon>
        <taxon>Streptomyces</taxon>
    </lineage>
</organism>
<evidence type="ECO:0000256" key="2">
    <source>
        <dbReference type="ARBA" id="ARBA00022840"/>
    </source>
</evidence>
<accession>A0ABV1W7H1</accession>
<reference evidence="4 5" key="1">
    <citation type="submission" date="2024-06" db="EMBL/GenBank/DDBJ databases">
        <title>The Natural Products Discovery Center: Release of the First 8490 Sequenced Strains for Exploring Actinobacteria Biosynthetic Diversity.</title>
        <authorList>
            <person name="Kalkreuter E."/>
            <person name="Kautsar S.A."/>
            <person name="Yang D."/>
            <person name="Bader C.D."/>
            <person name="Teijaro C.N."/>
            <person name="Fluegel L."/>
            <person name="Davis C.M."/>
            <person name="Simpson J.R."/>
            <person name="Lauterbach L."/>
            <person name="Steele A.D."/>
            <person name="Gui C."/>
            <person name="Meng S."/>
            <person name="Li G."/>
            <person name="Viehrig K."/>
            <person name="Ye F."/>
            <person name="Su P."/>
            <person name="Kiefer A.F."/>
            <person name="Nichols A."/>
            <person name="Cepeda A.J."/>
            <person name="Yan W."/>
            <person name="Fan B."/>
            <person name="Jiang Y."/>
            <person name="Adhikari A."/>
            <person name="Zheng C.-J."/>
            <person name="Schuster L."/>
            <person name="Cowan T.M."/>
            <person name="Smanski M.J."/>
            <person name="Chevrette M.G."/>
            <person name="De Carvalho L.P.S."/>
            <person name="Shen B."/>
        </authorList>
    </citation>
    <scope>NUCLEOTIDE SEQUENCE [LARGE SCALE GENOMIC DNA]</scope>
    <source>
        <strain evidence="4 5">NPDC000634</strain>
    </source>
</reference>
<dbReference type="SMART" id="SM00382">
    <property type="entry name" value="AAA"/>
    <property type="match status" value="1"/>
</dbReference>
<evidence type="ECO:0000259" key="3">
    <source>
        <dbReference type="PROSITE" id="PS50893"/>
    </source>
</evidence>
<sequence>MSLTLHERAQYAGAPLASPAPAPAWTLSVRGLGKIYGDTSEESIAGTGPEFGTAVSPNTGAIVAAWGVDLDVAPGEALGVIGESGSGKSTVLRCIAGDEPATAGEMLFTDHGGSTERLDQLSPTERRRMRISDISVVYQDPALGLTMDVSAGGNVADPLTAAGWRNFGRIRSRATELLQRTEVPIARMDHPVKAFSGGMKQRVQIAKSLANDPSLLLLDEPTTGLDASVAAGVLDLMRGLLEETNVAAIVVSHDFSVIEMLTTRVIVMQHGRVVEAGLTDQLLEDPQHPYSQQLVAAARG</sequence>
<dbReference type="Pfam" id="PF00005">
    <property type="entry name" value="ABC_tran"/>
    <property type="match status" value="1"/>
</dbReference>
<dbReference type="Proteomes" id="UP001458415">
    <property type="component" value="Unassembled WGS sequence"/>
</dbReference>
<evidence type="ECO:0000313" key="4">
    <source>
        <dbReference type="EMBL" id="MER6980138.1"/>
    </source>
</evidence>
<dbReference type="InterPro" id="IPR003439">
    <property type="entry name" value="ABC_transporter-like_ATP-bd"/>
</dbReference>
<dbReference type="GO" id="GO:0005524">
    <property type="term" value="F:ATP binding"/>
    <property type="evidence" value="ECO:0007669"/>
    <property type="project" value="UniProtKB-KW"/>
</dbReference>
<evidence type="ECO:0000313" key="5">
    <source>
        <dbReference type="Proteomes" id="UP001458415"/>
    </source>
</evidence>
<dbReference type="SUPFAM" id="SSF52540">
    <property type="entry name" value="P-loop containing nucleoside triphosphate hydrolases"/>
    <property type="match status" value="1"/>
</dbReference>
<keyword evidence="1" id="KW-0547">Nucleotide-binding</keyword>
<dbReference type="PANTHER" id="PTHR42764">
    <property type="entry name" value="PHOSPHONATES UTILIZATION ATP-BINDING PROTEIN PHNK-RELATED"/>
    <property type="match status" value="1"/>
</dbReference>